<accession>A0ABV4BM11</accession>
<feature type="region of interest" description="Disordered" evidence="1">
    <location>
        <begin position="36"/>
        <end position="59"/>
    </location>
</feature>
<keyword evidence="3" id="KW-1185">Reference proteome</keyword>
<comment type="caution">
    <text evidence="2">The sequence shown here is derived from an EMBL/GenBank/DDBJ whole genome shotgun (WGS) entry which is preliminary data.</text>
</comment>
<reference evidence="2 3" key="1">
    <citation type="submission" date="2024-08" db="EMBL/GenBank/DDBJ databases">
        <title>Clostridium lapicellarii sp. nov., and Clostridium renhuaiense sp. nov., two species isolated from the mud in a fermentation cellar used for producing sauce-flavour Chinese liquors.</title>
        <authorList>
            <person name="Yang F."/>
            <person name="Wang H."/>
            <person name="Chen L.Q."/>
            <person name="Zhou N."/>
            <person name="Lu J.J."/>
            <person name="Pu X.X."/>
            <person name="Wan B."/>
            <person name="Wang L."/>
            <person name="Liu S.J."/>
        </authorList>
    </citation>
    <scope>NUCLEOTIDE SEQUENCE [LARGE SCALE GENOMIC DNA]</scope>
    <source>
        <strain evidence="2 3">MT-5</strain>
    </source>
</reference>
<protein>
    <submittedName>
        <fullName evidence="2">Uncharacterized protein</fullName>
    </submittedName>
</protein>
<evidence type="ECO:0000256" key="1">
    <source>
        <dbReference type="SAM" id="MobiDB-lite"/>
    </source>
</evidence>
<sequence length="100" mass="11801">MEFRLNKIDPEVRRRVKETTSTNKIHNKREILINKDYRDKGKNSQGNFGSELSKYKQEKNKKHVLVQASKVEEVEVKAFKEEGEIISRDDKRGTILDVRK</sequence>
<dbReference type="Proteomes" id="UP001564657">
    <property type="component" value="Unassembled WGS sequence"/>
</dbReference>
<name>A0ABV4BM11_9CLOT</name>
<dbReference type="EMBL" id="JBGEWD010000001">
    <property type="protein sequence ID" value="MEY7998811.1"/>
    <property type="molecule type" value="Genomic_DNA"/>
</dbReference>
<evidence type="ECO:0000313" key="3">
    <source>
        <dbReference type="Proteomes" id="UP001564657"/>
    </source>
</evidence>
<dbReference type="RefSeq" id="WP_369702693.1">
    <property type="nucleotide sequence ID" value="NZ_JBGEWD010000001.1"/>
</dbReference>
<proteinExistence type="predicted"/>
<gene>
    <name evidence="2" type="ORF">AB8U03_01140</name>
</gene>
<organism evidence="2 3">
    <name type="scientific">Clostridium moutaii</name>
    <dbReference type="NCBI Taxonomy" id="3240932"/>
    <lineage>
        <taxon>Bacteria</taxon>
        <taxon>Bacillati</taxon>
        <taxon>Bacillota</taxon>
        <taxon>Clostridia</taxon>
        <taxon>Eubacteriales</taxon>
        <taxon>Clostridiaceae</taxon>
        <taxon>Clostridium</taxon>
    </lineage>
</organism>
<evidence type="ECO:0000313" key="2">
    <source>
        <dbReference type="EMBL" id="MEY7998811.1"/>
    </source>
</evidence>